<evidence type="ECO:0000313" key="1">
    <source>
        <dbReference type="EMBL" id="URD72151.1"/>
    </source>
</evidence>
<name>A0A9E7J8W5_9LILI</name>
<dbReference type="Proteomes" id="UP001055439">
    <property type="component" value="Chromosome 1"/>
</dbReference>
<reference evidence="1" key="1">
    <citation type="submission" date="2022-05" db="EMBL/GenBank/DDBJ databases">
        <title>The Musa troglodytarum L. genome provides insights into the mechanism of non-climacteric behaviour and enrichment of carotenoids.</title>
        <authorList>
            <person name="Wang J."/>
        </authorList>
    </citation>
    <scope>NUCLEOTIDE SEQUENCE</scope>
    <source>
        <tissue evidence="1">Leaf</tissue>
    </source>
</reference>
<proteinExistence type="predicted"/>
<gene>
    <name evidence="1" type="ORF">MUK42_33876</name>
</gene>
<accession>A0A9E7J8W5</accession>
<dbReference type="AlphaFoldDB" id="A0A9E7J8W5"/>
<protein>
    <submittedName>
        <fullName evidence="1">Uncharacterized protein</fullName>
    </submittedName>
</protein>
<evidence type="ECO:0000313" key="2">
    <source>
        <dbReference type="Proteomes" id="UP001055439"/>
    </source>
</evidence>
<keyword evidence="2" id="KW-1185">Reference proteome</keyword>
<dbReference type="EMBL" id="CP097502">
    <property type="protein sequence ID" value="URD72151.1"/>
    <property type="molecule type" value="Genomic_DNA"/>
</dbReference>
<organism evidence="1 2">
    <name type="scientific">Musa troglodytarum</name>
    <name type="common">fe'i banana</name>
    <dbReference type="NCBI Taxonomy" id="320322"/>
    <lineage>
        <taxon>Eukaryota</taxon>
        <taxon>Viridiplantae</taxon>
        <taxon>Streptophyta</taxon>
        <taxon>Embryophyta</taxon>
        <taxon>Tracheophyta</taxon>
        <taxon>Spermatophyta</taxon>
        <taxon>Magnoliopsida</taxon>
        <taxon>Liliopsida</taxon>
        <taxon>Zingiberales</taxon>
        <taxon>Musaceae</taxon>
        <taxon>Musa</taxon>
    </lineage>
</organism>
<sequence length="53" mass="5843">MSLCTRMTRAKSCWSGARGFLLPTVGHRIPSDLLAIVMNTFNNASPPVLFLCF</sequence>